<keyword evidence="4" id="KW-1185">Reference proteome</keyword>
<reference evidence="3 4" key="1">
    <citation type="journal article" date="2021" name="Nat. Plants">
        <title>The Taxus genome provides insights into paclitaxel biosynthesis.</title>
        <authorList>
            <person name="Xiong X."/>
            <person name="Gou J."/>
            <person name="Liao Q."/>
            <person name="Li Y."/>
            <person name="Zhou Q."/>
            <person name="Bi G."/>
            <person name="Li C."/>
            <person name="Du R."/>
            <person name="Wang X."/>
            <person name="Sun T."/>
            <person name="Guo L."/>
            <person name="Liang H."/>
            <person name="Lu P."/>
            <person name="Wu Y."/>
            <person name="Zhang Z."/>
            <person name="Ro D.K."/>
            <person name="Shang Y."/>
            <person name="Huang S."/>
            <person name="Yan J."/>
        </authorList>
    </citation>
    <scope>NUCLEOTIDE SEQUENCE [LARGE SCALE GENOMIC DNA]</scope>
    <source>
        <strain evidence="3">Ta-2019</strain>
    </source>
</reference>
<organism evidence="3 4">
    <name type="scientific">Taxus chinensis</name>
    <name type="common">Chinese yew</name>
    <name type="synonym">Taxus wallichiana var. chinensis</name>
    <dbReference type="NCBI Taxonomy" id="29808"/>
    <lineage>
        <taxon>Eukaryota</taxon>
        <taxon>Viridiplantae</taxon>
        <taxon>Streptophyta</taxon>
        <taxon>Embryophyta</taxon>
        <taxon>Tracheophyta</taxon>
        <taxon>Spermatophyta</taxon>
        <taxon>Pinopsida</taxon>
        <taxon>Pinidae</taxon>
        <taxon>Conifers II</taxon>
        <taxon>Cupressales</taxon>
        <taxon>Taxaceae</taxon>
        <taxon>Taxus</taxon>
    </lineage>
</organism>
<dbReference type="PANTHER" id="PTHR34122:SF1">
    <property type="entry name" value="EXPRESSED PROTEIN"/>
    <property type="match status" value="1"/>
</dbReference>
<dbReference type="Proteomes" id="UP000824469">
    <property type="component" value="Unassembled WGS sequence"/>
</dbReference>
<protein>
    <recommendedName>
        <fullName evidence="2">WRC domain-containing protein</fullName>
    </recommendedName>
</protein>
<dbReference type="PANTHER" id="PTHR34122">
    <property type="entry name" value="EXPRESSED PROTEIN-RELATED"/>
    <property type="match status" value="1"/>
</dbReference>
<name>A0AA38C5V7_TAXCH</name>
<dbReference type="InterPro" id="IPR014977">
    <property type="entry name" value="WRC_dom"/>
</dbReference>
<dbReference type="EMBL" id="JAHRHJ020001939">
    <property type="protein sequence ID" value="KAH9292966.1"/>
    <property type="molecule type" value="Genomic_DNA"/>
</dbReference>
<dbReference type="OMA" id="AINTGHK"/>
<gene>
    <name evidence="3" type="ORF">KI387_041848</name>
</gene>
<dbReference type="Pfam" id="PF08879">
    <property type="entry name" value="WRC"/>
    <property type="match status" value="1"/>
</dbReference>
<evidence type="ECO:0000313" key="3">
    <source>
        <dbReference type="EMBL" id="KAH9292966.1"/>
    </source>
</evidence>
<evidence type="ECO:0000259" key="2">
    <source>
        <dbReference type="PROSITE" id="PS51667"/>
    </source>
</evidence>
<accession>A0AA38C5V7</accession>
<dbReference type="AlphaFoldDB" id="A0AA38C5V7"/>
<feature type="domain" description="WRC" evidence="2">
    <location>
        <begin position="191"/>
        <end position="235"/>
    </location>
</feature>
<evidence type="ECO:0000256" key="1">
    <source>
        <dbReference type="ARBA" id="ARBA00023242"/>
    </source>
</evidence>
<dbReference type="PROSITE" id="PS51667">
    <property type="entry name" value="WRC"/>
    <property type="match status" value="1"/>
</dbReference>
<comment type="caution">
    <text evidence="3">The sequence shown here is derived from an EMBL/GenBank/DDBJ whole genome shotgun (WGS) entry which is preliminary data.</text>
</comment>
<sequence>MRIRKRSIAALASSSSGTPTACTGQAEAAAMEKEFLFPLVAAVIDVQARAEFCGRDATFISTPPHEIADISPRPVHKWRNTLVRCNAESEAIGEADKSTSKWSGIIRPNPDDKSELLTREAFAKEGMSRSMNELAESGRAEKCLAGSIVKKQRSKLHISHVNAMKIKYRKESMQRDLPKKIEKAHKKDSNVHAGSQCRRRNGRGWRCSERTLVGYLLCEHHLGKGRLKSINCNKGNHPVVVKYNKATKFKELHLIHASAPPSKVAFP</sequence>
<keyword evidence="1" id="KW-0539">Nucleus</keyword>
<proteinExistence type="predicted"/>
<evidence type="ECO:0000313" key="4">
    <source>
        <dbReference type="Proteomes" id="UP000824469"/>
    </source>
</evidence>